<dbReference type="EMBL" id="KQ416546">
    <property type="protein sequence ID" value="KOF96521.1"/>
    <property type="molecule type" value="Genomic_DNA"/>
</dbReference>
<sequence>MVKLFLFSFLCVFHKIASCHFTFVFPFSGLVSIVERILFSFLENHIKRACYKVPYKLEIYIFFFW</sequence>
<proteinExistence type="predicted"/>
<evidence type="ECO:0000313" key="1">
    <source>
        <dbReference type="EMBL" id="KOF96521.1"/>
    </source>
</evidence>
<dbReference type="AlphaFoldDB" id="A0A0L8I4U1"/>
<accession>A0A0L8I4U1</accession>
<gene>
    <name evidence="1" type="ORF">OCBIM_22034667mg</name>
</gene>
<organism evidence="1">
    <name type="scientific">Octopus bimaculoides</name>
    <name type="common">California two-spotted octopus</name>
    <dbReference type="NCBI Taxonomy" id="37653"/>
    <lineage>
        <taxon>Eukaryota</taxon>
        <taxon>Metazoa</taxon>
        <taxon>Spiralia</taxon>
        <taxon>Lophotrochozoa</taxon>
        <taxon>Mollusca</taxon>
        <taxon>Cephalopoda</taxon>
        <taxon>Coleoidea</taxon>
        <taxon>Octopodiformes</taxon>
        <taxon>Octopoda</taxon>
        <taxon>Incirrata</taxon>
        <taxon>Octopodidae</taxon>
        <taxon>Octopus</taxon>
    </lineage>
</organism>
<protein>
    <submittedName>
        <fullName evidence="1">Uncharacterized protein</fullName>
    </submittedName>
</protein>
<reference evidence="1" key="1">
    <citation type="submission" date="2015-07" db="EMBL/GenBank/DDBJ databases">
        <title>MeaNS - Measles Nucleotide Surveillance Program.</title>
        <authorList>
            <person name="Tran T."/>
            <person name="Druce J."/>
        </authorList>
    </citation>
    <scope>NUCLEOTIDE SEQUENCE</scope>
    <source>
        <strain evidence="1">UCB-OBI-ISO-001</strain>
        <tissue evidence="1">Gonad</tissue>
    </source>
</reference>
<name>A0A0L8I4U1_OCTBM</name>